<organism evidence="4 5">
    <name type="scientific">Candidatus Reidiella endopervernicosa</name>
    <dbReference type="NCBI Taxonomy" id="2738883"/>
    <lineage>
        <taxon>Bacteria</taxon>
        <taxon>Pseudomonadati</taxon>
        <taxon>Pseudomonadota</taxon>
        <taxon>Gammaproteobacteria</taxon>
        <taxon>Candidatus Reidiella</taxon>
    </lineage>
</organism>
<reference evidence="4 5" key="1">
    <citation type="submission" date="2020-05" db="EMBL/GenBank/DDBJ databases">
        <title>Horizontal transmission and recombination maintain forever young bacterial symbiont genomes.</title>
        <authorList>
            <person name="Russell S.L."/>
            <person name="Pepper-Tunick E."/>
            <person name="Svedberg J."/>
            <person name="Byrne A."/>
            <person name="Ruelas Castillo J."/>
            <person name="Vollmers C."/>
            <person name="Beinart R.A."/>
            <person name="Corbett-Detig R."/>
        </authorList>
    </citation>
    <scope>NUCLEOTIDE SEQUENCE [LARGE SCALE GENOMIC DNA]</scope>
    <source>
        <strain evidence="4">Santa_Monica_outfall</strain>
    </source>
</reference>
<keyword evidence="1 4" id="KW-0808">Transferase</keyword>
<dbReference type="InterPro" id="IPR027417">
    <property type="entry name" value="P-loop_NTPase"/>
</dbReference>
<keyword evidence="5" id="KW-1185">Reference proteome</keyword>
<dbReference type="Pfam" id="PF00685">
    <property type="entry name" value="Sulfotransfer_1"/>
    <property type="match status" value="1"/>
</dbReference>
<dbReference type="PANTHER" id="PTHR10605:SF56">
    <property type="entry name" value="BIFUNCTIONAL HEPARAN SULFATE N-DEACETYLASE_N-SULFOTRANSFERASE"/>
    <property type="match status" value="1"/>
</dbReference>
<proteinExistence type="predicted"/>
<gene>
    <name evidence="4" type="ORF">HUE57_03730</name>
</gene>
<evidence type="ECO:0000256" key="1">
    <source>
        <dbReference type="ARBA" id="ARBA00022679"/>
    </source>
</evidence>
<evidence type="ECO:0000313" key="5">
    <source>
        <dbReference type="Proteomes" id="UP000509658"/>
    </source>
</evidence>
<accession>A0A6N0HTH6</accession>
<dbReference type="InterPro" id="IPR000863">
    <property type="entry name" value="Sulfotransferase_dom"/>
</dbReference>
<dbReference type="PANTHER" id="PTHR10605">
    <property type="entry name" value="HEPARAN SULFATE SULFOTRANSFERASE"/>
    <property type="match status" value="1"/>
</dbReference>
<dbReference type="Proteomes" id="UP000509658">
    <property type="component" value="Chromosome"/>
</dbReference>
<sequence>MLPDFLIIGAMKSGTTSLYQYLIQHPQIKRAQRKEVHYFNSGRINAGDTYKLGEKWYRSHFPLRMEMRGKICGEATPMYLLYPHVPARIHQTKPDTKLILLLRNSTERAISHYFHEINRDCEVLPIMEALEAEDSRLEKSLNTNNFQSNEYRCHAYKLRGHYRKQIERYLQFFDREQLLILNSERLFTQPEETLREVYQFLDVDDGYKIPDLKPRNVGTRRTVVNAEVYDYLNRYFAPHNEALFELLGERYDW</sequence>
<evidence type="ECO:0000313" key="4">
    <source>
        <dbReference type="EMBL" id="QKQ25506.1"/>
    </source>
</evidence>
<dbReference type="RefSeq" id="WP_078484357.1">
    <property type="nucleotide sequence ID" value="NZ_CP054491.1"/>
</dbReference>
<dbReference type="GO" id="GO:0008146">
    <property type="term" value="F:sulfotransferase activity"/>
    <property type="evidence" value="ECO:0007669"/>
    <property type="project" value="InterPro"/>
</dbReference>
<dbReference type="EMBL" id="CP054491">
    <property type="protein sequence ID" value="QKQ25506.1"/>
    <property type="molecule type" value="Genomic_DNA"/>
</dbReference>
<feature type="domain" description="Sulfotransferase" evidence="3">
    <location>
        <begin position="3"/>
        <end position="204"/>
    </location>
</feature>
<dbReference type="AlphaFoldDB" id="A0A6N0HTH6"/>
<name>A0A6N0HTH6_9GAMM</name>
<keyword evidence="2" id="KW-0325">Glycoprotein</keyword>
<dbReference type="InterPro" id="IPR037359">
    <property type="entry name" value="NST/OST"/>
</dbReference>
<protein>
    <submittedName>
        <fullName evidence="4">Sulfotransferase domain-containing protein</fullName>
    </submittedName>
</protein>
<dbReference type="SUPFAM" id="SSF52540">
    <property type="entry name" value="P-loop containing nucleoside triphosphate hydrolases"/>
    <property type="match status" value="1"/>
</dbReference>
<dbReference type="Gene3D" id="3.40.50.300">
    <property type="entry name" value="P-loop containing nucleotide triphosphate hydrolases"/>
    <property type="match status" value="1"/>
</dbReference>
<evidence type="ECO:0000259" key="3">
    <source>
        <dbReference type="Pfam" id="PF00685"/>
    </source>
</evidence>
<evidence type="ECO:0000256" key="2">
    <source>
        <dbReference type="ARBA" id="ARBA00023180"/>
    </source>
</evidence>
<dbReference type="KEGG" id="rev:HUE57_03730"/>